<organism evidence="1 2">
    <name type="scientific">Podospora aff. communis PSN243</name>
    <dbReference type="NCBI Taxonomy" id="3040156"/>
    <lineage>
        <taxon>Eukaryota</taxon>
        <taxon>Fungi</taxon>
        <taxon>Dikarya</taxon>
        <taxon>Ascomycota</taxon>
        <taxon>Pezizomycotina</taxon>
        <taxon>Sordariomycetes</taxon>
        <taxon>Sordariomycetidae</taxon>
        <taxon>Sordariales</taxon>
        <taxon>Podosporaceae</taxon>
        <taxon>Podospora</taxon>
    </lineage>
</organism>
<comment type="caution">
    <text evidence="1">The sequence shown here is derived from an EMBL/GenBank/DDBJ whole genome shotgun (WGS) entry which is preliminary data.</text>
</comment>
<dbReference type="PANTHER" id="PTHR38166">
    <property type="entry name" value="C2H2-TYPE DOMAIN-CONTAINING PROTEIN-RELATED"/>
    <property type="match status" value="1"/>
</dbReference>
<protein>
    <recommendedName>
        <fullName evidence="3">C2H2-type domain-containing protein</fullName>
    </recommendedName>
</protein>
<keyword evidence="2" id="KW-1185">Reference proteome</keyword>
<gene>
    <name evidence="1" type="ORF">QBC34DRAFT_200853</name>
</gene>
<reference evidence="1" key="1">
    <citation type="journal article" date="2023" name="Mol. Phylogenet. Evol.">
        <title>Genome-scale phylogeny and comparative genomics of the fungal order Sordariales.</title>
        <authorList>
            <person name="Hensen N."/>
            <person name="Bonometti L."/>
            <person name="Westerberg I."/>
            <person name="Brannstrom I.O."/>
            <person name="Guillou S."/>
            <person name="Cros-Aarteil S."/>
            <person name="Calhoun S."/>
            <person name="Haridas S."/>
            <person name="Kuo A."/>
            <person name="Mondo S."/>
            <person name="Pangilinan J."/>
            <person name="Riley R."/>
            <person name="LaButti K."/>
            <person name="Andreopoulos B."/>
            <person name="Lipzen A."/>
            <person name="Chen C."/>
            <person name="Yan M."/>
            <person name="Daum C."/>
            <person name="Ng V."/>
            <person name="Clum A."/>
            <person name="Steindorff A."/>
            <person name="Ohm R.A."/>
            <person name="Martin F."/>
            <person name="Silar P."/>
            <person name="Natvig D.O."/>
            <person name="Lalanne C."/>
            <person name="Gautier V."/>
            <person name="Ament-Velasquez S.L."/>
            <person name="Kruys A."/>
            <person name="Hutchinson M.I."/>
            <person name="Powell A.J."/>
            <person name="Barry K."/>
            <person name="Miller A.N."/>
            <person name="Grigoriev I.V."/>
            <person name="Debuchy R."/>
            <person name="Gladieux P."/>
            <person name="Hiltunen Thoren M."/>
            <person name="Johannesson H."/>
        </authorList>
    </citation>
    <scope>NUCLEOTIDE SEQUENCE</scope>
    <source>
        <strain evidence="1">PSN243</strain>
    </source>
</reference>
<evidence type="ECO:0000313" key="2">
    <source>
        <dbReference type="Proteomes" id="UP001321760"/>
    </source>
</evidence>
<dbReference type="PANTHER" id="PTHR38166:SF1">
    <property type="entry name" value="C2H2-TYPE DOMAIN-CONTAINING PROTEIN"/>
    <property type="match status" value="1"/>
</dbReference>
<dbReference type="AlphaFoldDB" id="A0AAV9G510"/>
<evidence type="ECO:0008006" key="3">
    <source>
        <dbReference type="Google" id="ProtNLM"/>
    </source>
</evidence>
<accession>A0AAV9G510</accession>
<name>A0AAV9G510_9PEZI</name>
<dbReference type="EMBL" id="MU865989">
    <property type="protein sequence ID" value="KAK4443621.1"/>
    <property type="molecule type" value="Genomic_DNA"/>
</dbReference>
<evidence type="ECO:0000313" key="1">
    <source>
        <dbReference type="EMBL" id="KAK4443621.1"/>
    </source>
</evidence>
<proteinExistence type="predicted"/>
<dbReference type="Proteomes" id="UP001321760">
    <property type="component" value="Unassembled WGS sequence"/>
</dbReference>
<reference evidence="1" key="2">
    <citation type="submission" date="2023-05" db="EMBL/GenBank/DDBJ databases">
        <authorList>
            <consortium name="Lawrence Berkeley National Laboratory"/>
            <person name="Steindorff A."/>
            <person name="Hensen N."/>
            <person name="Bonometti L."/>
            <person name="Westerberg I."/>
            <person name="Brannstrom I.O."/>
            <person name="Guillou S."/>
            <person name="Cros-Aarteil S."/>
            <person name="Calhoun S."/>
            <person name="Haridas S."/>
            <person name="Kuo A."/>
            <person name="Mondo S."/>
            <person name="Pangilinan J."/>
            <person name="Riley R."/>
            <person name="Labutti K."/>
            <person name="Andreopoulos B."/>
            <person name="Lipzen A."/>
            <person name="Chen C."/>
            <person name="Yanf M."/>
            <person name="Daum C."/>
            <person name="Ng V."/>
            <person name="Clum A."/>
            <person name="Ohm R."/>
            <person name="Martin F."/>
            <person name="Silar P."/>
            <person name="Natvig D."/>
            <person name="Lalanne C."/>
            <person name="Gautier V."/>
            <person name="Ament-Velasquez S.L."/>
            <person name="Kruys A."/>
            <person name="Hutchinson M.I."/>
            <person name="Powell A.J."/>
            <person name="Barry K."/>
            <person name="Miller A.N."/>
            <person name="Grigoriev I.V."/>
            <person name="Debuchy R."/>
            <person name="Gladieux P."/>
            <person name="Thoren M.H."/>
            <person name="Johannesson H."/>
        </authorList>
    </citation>
    <scope>NUCLEOTIDE SEQUENCE</scope>
    <source>
        <strain evidence="1">PSN243</strain>
    </source>
</reference>
<sequence>MWLCSTTPSSHAPSWDASPKYAIFPPSWDDQVDELMCDSYRRYSASFCQEKHSPSSKAQHHFYRNAGDQFALSVEDTSDHDDSSSDGDWDREEDDILNFDSLPDRLQPLRVGDPLMPLLSSFTELLREAWEAKKSQYLSYDNLFQFPESGVDIFKDNTSESEYTTSTVSSSPSIVGVRPAQAKTPRGGSRWACPFYRYSPSEHQGCLWSLSLPSVRSVIQHVIVDHQLAHFCPLCRTTFSSATERDAHIVARCCEKRDEIPPPAGVSEDQLERIDAAYQRWMAMGASEEEQWLGLWEILFPDAPQPSSPYLLTAHEWEATALRQFWHDEGHELVSRQLERLGVIRYGDSSTRASTHEEFHASVLQEILKTRR</sequence>